<proteinExistence type="inferred from homology"/>
<evidence type="ECO:0000256" key="4">
    <source>
        <dbReference type="ARBA" id="ARBA00022801"/>
    </source>
</evidence>
<dbReference type="AlphaFoldDB" id="A0A2H0YM68"/>
<keyword evidence="4 6" id="KW-0378">Hydrolase</keyword>
<evidence type="ECO:0000256" key="5">
    <source>
        <dbReference type="ARBA" id="ARBA00022842"/>
    </source>
</evidence>
<keyword evidence="5 6" id="KW-0460">Magnesium</keyword>
<gene>
    <name evidence="6" type="primary">vapC</name>
    <name evidence="8" type="ORF">COT33_01085</name>
</gene>
<organism evidence="8 9">
    <name type="scientific">Candidatus Nealsonbacteria bacterium CG08_land_8_20_14_0_20_38_20</name>
    <dbReference type="NCBI Taxonomy" id="1974705"/>
    <lineage>
        <taxon>Bacteria</taxon>
        <taxon>Candidatus Nealsoniibacteriota</taxon>
    </lineage>
</organism>
<dbReference type="EC" id="3.1.-.-" evidence="6"/>
<evidence type="ECO:0000313" key="9">
    <source>
        <dbReference type="Proteomes" id="UP000230088"/>
    </source>
</evidence>
<feature type="domain" description="PIN" evidence="7">
    <location>
        <begin position="3"/>
        <end position="124"/>
    </location>
</feature>
<evidence type="ECO:0000256" key="1">
    <source>
        <dbReference type="ARBA" id="ARBA00022649"/>
    </source>
</evidence>
<dbReference type="InterPro" id="IPR051619">
    <property type="entry name" value="TypeII_TA_RNase_PINc/VapC"/>
</dbReference>
<evidence type="ECO:0000256" key="6">
    <source>
        <dbReference type="HAMAP-Rule" id="MF_00265"/>
    </source>
</evidence>
<dbReference type="PANTHER" id="PTHR35901:SF1">
    <property type="entry name" value="EXONUCLEASE VAPC9"/>
    <property type="match status" value="1"/>
</dbReference>
<keyword evidence="6" id="KW-0800">Toxin</keyword>
<accession>A0A2H0YM68</accession>
<dbReference type="Pfam" id="PF01850">
    <property type="entry name" value="PIN"/>
    <property type="match status" value="1"/>
</dbReference>
<dbReference type="GO" id="GO:0016787">
    <property type="term" value="F:hydrolase activity"/>
    <property type="evidence" value="ECO:0007669"/>
    <property type="project" value="UniProtKB-KW"/>
</dbReference>
<dbReference type="InterPro" id="IPR044153">
    <property type="entry name" value="PIN_Pae0151-like"/>
</dbReference>
<evidence type="ECO:0000313" key="8">
    <source>
        <dbReference type="EMBL" id="PIS39597.1"/>
    </source>
</evidence>
<feature type="binding site" evidence="6">
    <location>
        <position position="100"/>
    </location>
    <ligand>
        <name>Mg(2+)</name>
        <dbReference type="ChEBI" id="CHEBI:18420"/>
    </ligand>
</feature>
<reference evidence="9" key="1">
    <citation type="submission" date="2017-09" db="EMBL/GenBank/DDBJ databases">
        <title>Depth-based differentiation of microbial function through sediment-hosted aquifers and enrichment of novel symbionts in the deep terrestrial subsurface.</title>
        <authorList>
            <person name="Probst A.J."/>
            <person name="Ladd B."/>
            <person name="Jarett J.K."/>
            <person name="Geller-Mcgrath D.E."/>
            <person name="Sieber C.M.K."/>
            <person name="Emerson J.B."/>
            <person name="Anantharaman K."/>
            <person name="Thomas B.C."/>
            <person name="Malmstrom R."/>
            <person name="Stieglmeier M."/>
            <person name="Klingl A."/>
            <person name="Woyke T."/>
            <person name="Ryan C.M."/>
            <person name="Banfield J.F."/>
        </authorList>
    </citation>
    <scope>NUCLEOTIDE SEQUENCE [LARGE SCALE GENOMIC DNA]</scope>
</reference>
<dbReference type="Proteomes" id="UP000230088">
    <property type="component" value="Unassembled WGS sequence"/>
</dbReference>
<dbReference type="InterPro" id="IPR029060">
    <property type="entry name" value="PIN-like_dom_sf"/>
</dbReference>
<comment type="similarity">
    <text evidence="6">Belongs to the PINc/VapC protein family.</text>
</comment>
<keyword evidence="2 6" id="KW-0540">Nuclease</keyword>
<dbReference type="GO" id="GO:0000287">
    <property type="term" value="F:magnesium ion binding"/>
    <property type="evidence" value="ECO:0007669"/>
    <property type="project" value="UniProtKB-UniRule"/>
</dbReference>
<keyword evidence="1 6" id="KW-1277">Toxin-antitoxin system</keyword>
<evidence type="ECO:0000256" key="3">
    <source>
        <dbReference type="ARBA" id="ARBA00022723"/>
    </source>
</evidence>
<dbReference type="GO" id="GO:0004540">
    <property type="term" value="F:RNA nuclease activity"/>
    <property type="evidence" value="ECO:0007669"/>
    <property type="project" value="InterPro"/>
</dbReference>
<evidence type="ECO:0000259" key="7">
    <source>
        <dbReference type="Pfam" id="PF01850"/>
    </source>
</evidence>
<dbReference type="PANTHER" id="PTHR35901">
    <property type="entry name" value="RIBONUCLEASE VAPC3"/>
    <property type="match status" value="1"/>
</dbReference>
<protein>
    <recommendedName>
        <fullName evidence="6">Ribonuclease VapC</fullName>
        <shortName evidence="6">RNase VapC</shortName>
        <ecNumber evidence="6">3.1.-.-</ecNumber>
    </recommendedName>
    <alternativeName>
        <fullName evidence="6">Toxin VapC</fullName>
    </alternativeName>
</protein>
<name>A0A2H0YM68_9BACT</name>
<keyword evidence="3 6" id="KW-0479">Metal-binding</keyword>
<dbReference type="InterPro" id="IPR002716">
    <property type="entry name" value="PIN_dom"/>
</dbReference>
<dbReference type="HAMAP" id="MF_00265">
    <property type="entry name" value="VapC_Nob1"/>
    <property type="match status" value="1"/>
</dbReference>
<dbReference type="GO" id="GO:0090729">
    <property type="term" value="F:toxin activity"/>
    <property type="evidence" value="ECO:0007669"/>
    <property type="project" value="UniProtKB-KW"/>
</dbReference>
<dbReference type="Gene3D" id="3.40.50.1010">
    <property type="entry name" value="5'-nuclease"/>
    <property type="match status" value="1"/>
</dbReference>
<evidence type="ECO:0000256" key="2">
    <source>
        <dbReference type="ARBA" id="ARBA00022722"/>
    </source>
</evidence>
<sequence length="141" mass="15807">MLVIDSSLIVSSFLSEEREHKKAKEFLENLIRKGETVLLPEILLPEVASAIARGTKRSDLALSFCRELRKFPNFIFVPVDESIAEFSIEVASKYFLRGADSIYVAIALKYGISLATLDKDQKKKGSKIVNIVTLSKDRLES</sequence>
<comment type="cofactor">
    <cofactor evidence="6">
        <name>Mg(2+)</name>
        <dbReference type="ChEBI" id="CHEBI:18420"/>
    </cofactor>
</comment>
<dbReference type="CDD" id="cd09873">
    <property type="entry name" value="PIN_Pae0151-like"/>
    <property type="match status" value="1"/>
</dbReference>
<feature type="binding site" evidence="6">
    <location>
        <position position="5"/>
    </location>
    <ligand>
        <name>Mg(2+)</name>
        <dbReference type="ChEBI" id="CHEBI:18420"/>
    </ligand>
</feature>
<dbReference type="SUPFAM" id="SSF88723">
    <property type="entry name" value="PIN domain-like"/>
    <property type="match status" value="1"/>
</dbReference>
<comment type="caution">
    <text evidence="8">The sequence shown here is derived from an EMBL/GenBank/DDBJ whole genome shotgun (WGS) entry which is preliminary data.</text>
</comment>
<comment type="function">
    <text evidence="6">Toxic component of a toxin-antitoxin (TA) system. An RNase.</text>
</comment>
<dbReference type="EMBL" id="PEYD01000020">
    <property type="protein sequence ID" value="PIS39597.1"/>
    <property type="molecule type" value="Genomic_DNA"/>
</dbReference>
<dbReference type="InterPro" id="IPR022907">
    <property type="entry name" value="VapC_family"/>
</dbReference>